<keyword evidence="1" id="KW-0175">Coiled coil</keyword>
<evidence type="ECO:0000256" key="1">
    <source>
        <dbReference type="SAM" id="Coils"/>
    </source>
</evidence>
<reference evidence="3 4" key="1">
    <citation type="submission" date="2020-08" db="EMBL/GenBank/DDBJ databases">
        <title>Genomic Encyclopedia of Archaeal and Bacterial Type Strains, Phase II (KMG-II): from individual species to whole genera.</title>
        <authorList>
            <person name="Goeker M."/>
        </authorList>
    </citation>
    <scope>NUCLEOTIDE SEQUENCE [LARGE SCALE GENOMIC DNA]</scope>
    <source>
        <strain evidence="3 4">DSM 23288</strain>
    </source>
</reference>
<feature type="coiled-coil region" evidence="1">
    <location>
        <begin position="794"/>
        <end position="923"/>
    </location>
</feature>
<sequence>MNWRIRRARLEAAGPADARYDDVTLSFAADGRAAPNAVVLLRNGGGKSLLLHLLFKSLLPRRSDGTKTAEQQRAARPVVLPGECATVAIEWEHRDDPGRLLVTGHSFERGDGEESRWIFEPHDGILTLDTLPLRDGRRRRTRAGLIRALDALSDGHPRLGFRVVAGVRAWEDELLGVGIDPAILRYQARLNRSEGGDDDELRFNSPEAFARFVLQMVLEDEPLAKLQQQVQTHADQLARRDALAREADFCRDVAGLLQELAAAHARAEESAVEQARAEAAQRQLARVVDAAIDAGIERLDRLRLQREPLDRQRRRLEADERDLDGETRIVRARTERLLSDAAEAAVREAADAARAADAEHAAWQFVETLAALSESKGELAGLAERVQAQERGVADAREERRTAALALAGALLHAAAALDGEAETLRERLARAEESQDELRRESEELSRRAGELKQRRGTLEAQLDNFARATERLRADELLGDGERPSAAVERFEAEREDLIGQRHDLDGRIASLRERREQQTERREEARAKAAEHAAAAQELERRRDQALARMRGELDGAIHDALDVPASWQPLEEPAGAELALERARAAADARRATVANEIDARAADERALERDGLLAVESDVERICEELEAMGMRALPALRHLAETRGDGDRAALEAAIAARPGAAAGIVLLDGDPHEAIVELQAARVRPPRRPLIVVAAAELDGAAATAAGRRRRSRARSGAPEGAAVVLPAAGAYDPEAAEAEREQIATRLAELRAAREQHQRLSAQLGRLGAIVAGEAEALRGLLPPSGRNERRLLNALARELARLEEQAEAARTRAEEQERLLRESGETLAGLESRRVEVEQAERRCERALERLDAVDDLDVRALRGEFERLAARIDELTAEAEGVRRRRDETIRDAKGLEDRLATLEGEAATLRRRAAELPLDGREPVAAEGSLAELSERLLVAEQLLESRISDGELRARMAGAEARAARLRADLERAGEAVVARARQLAGSTAGIDPAALARGQREAKEAYERALREQGEAATVEGQAAERLYAANEALTPADRTREPRLLKTLTPKDPAHGAALLGELNELRAAREAEVADNRAKLADSDERIATEEELLAELRAGRGRLAVDERARVRPATAAGAARGHAAAAHGDAAAAHGDAAAAHGDAGATSRTGARSAAAAGSRASEPRAFVGELPAWVRRRDRIHEQVTEAVAAVEAATRAHGESRRLLQERLRALADAVAAADERIPAGITAPLRAGEALAPDAARLEGELRTRAGELDRTVGELERHRQALVAQLLAVGAEGVRKLDRVAAATTLPREEALGAWSGKQFARVRHTVLTDDAARHTQLGRVLDAAVEGNARRRGLDLAFAATMALLQDGLEVTVLKPHPQPDGQYHPIEVVGPEFSGGEELTIKLVLFCAVSAVRTAERAGRSAAGRRAGPLLIDNPIGTASRESLVDLQLRLARHLDAQFIPFTGLEGELNVTGRFAAVVALTNDKDLLGGMRYVKPVGGDGRAPILPPRPDDTPDGAALVTAVSYTPRVDVAALADAARGEG</sequence>
<feature type="region of interest" description="Disordered" evidence="2">
    <location>
        <begin position="1158"/>
        <end position="1180"/>
    </location>
</feature>
<feature type="region of interest" description="Disordered" evidence="2">
    <location>
        <begin position="432"/>
        <end position="457"/>
    </location>
</feature>
<feature type="region of interest" description="Disordered" evidence="2">
    <location>
        <begin position="517"/>
        <end position="544"/>
    </location>
</feature>
<protein>
    <recommendedName>
        <fullName evidence="5">Chromosome segregation ATPase</fullName>
    </recommendedName>
</protein>
<feature type="compositionally biased region" description="Basic and acidic residues" evidence="2">
    <location>
        <begin position="517"/>
        <end position="534"/>
    </location>
</feature>
<evidence type="ECO:0000313" key="4">
    <source>
        <dbReference type="Proteomes" id="UP000585272"/>
    </source>
</evidence>
<dbReference type="EMBL" id="JACHNU010000002">
    <property type="protein sequence ID" value="MBB4662340.1"/>
    <property type="molecule type" value="Genomic_DNA"/>
</dbReference>
<proteinExistence type="predicted"/>
<name>A0A840IEI2_9ACTN</name>
<evidence type="ECO:0000313" key="3">
    <source>
        <dbReference type="EMBL" id="MBB4662340.1"/>
    </source>
</evidence>
<comment type="caution">
    <text evidence="3">The sequence shown here is derived from an EMBL/GenBank/DDBJ whole genome shotgun (WGS) entry which is preliminary data.</text>
</comment>
<feature type="compositionally biased region" description="Low complexity" evidence="2">
    <location>
        <begin position="1158"/>
        <end position="1179"/>
    </location>
</feature>
<accession>A0A840IEI2</accession>
<keyword evidence="4" id="KW-1185">Reference proteome</keyword>
<organism evidence="3 4">
    <name type="scientific">Conexibacter arvalis</name>
    <dbReference type="NCBI Taxonomy" id="912552"/>
    <lineage>
        <taxon>Bacteria</taxon>
        <taxon>Bacillati</taxon>
        <taxon>Actinomycetota</taxon>
        <taxon>Thermoleophilia</taxon>
        <taxon>Solirubrobacterales</taxon>
        <taxon>Conexibacteraceae</taxon>
        <taxon>Conexibacter</taxon>
    </lineage>
</organism>
<evidence type="ECO:0000256" key="2">
    <source>
        <dbReference type="SAM" id="MobiDB-lite"/>
    </source>
</evidence>
<dbReference type="RefSeq" id="WP_183341458.1">
    <property type="nucleotide sequence ID" value="NZ_JACHNU010000002.1"/>
</dbReference>
<gene>
    <name evidence="3" type="ORF">BDZ31_001926</name>
</gene>
<evidence type="ECO:0008006" key="5">
    <source>
        <dbReference type="Google" id="ProtNLM"/>
    </source>
</evidence>
<dbReference type="Proteomes" id="UP000585272">
    <property type="component" value="Unassembled WGS sequence"/>
</dbReference>